<evidence type="ECO:0000313" key="2">
    <source>
        <dbReference type="Proteomes" id="UP000519897"/>
    </source>
</evidence>
<reference evidence="1 2" key="1">
    <citation type="submission" date="2020-08" db="EMBL/GenBank/DDBJ databases">
        <title>Genomic Encyclopedia of Type Strains, Phase IV (KMG-IV): sequencing the most valuable type-strain genomes for metagenomic binning, comparative biology and taxonomic classification.</title>
        <authorList>
            <person name="Goeker M."/>
        </authorList>
    </citation>
    <scope>NUCLEOTIDE SEQUENCE [LARGE SCALE GENOMIC DNA]</scope>
    <source>
        <strain evidence="1 2">DSM 29514</strain>
    </source>
</reference>
<accession>A0A7W6PTK5</accession>
<dbReference type="AlphaFoldDB" id="A0A7W6PTK5"/>
<evidence type="ECO:0000313" key="1">
    <source>
        <dbReference type="EMBL" id="MBB4146144.1"/>
    </source>
</evidence>
<dbReference type="Proteomes" id="UP000519897">
    <property type="component" value="Unassembled WGS sequence"/>
</dbReference>
<dbReference type="EMBL" id="JACIEC010000020">
    <property type="protein sequence ID" value="MBB4146144.1"/>
    <property type="molecule type" value="Genomic_DNA"/>
</dbReference>
<proteinExistence type="predicted"/>
<dbReference type="PROSITE" id="PS51257">
    <property type="entry name" value="PROKAR_LIPOPROTEIN"/>
    <property type="match status" value="1"/>
</dbReference>
<organism evidence="1 2">
    <name type="scientific">Rhizobium rhizoryzae</name>
    <dbReference type="NCBI Taxonomy" id="451876"/>
    <lineage>
        <taxon>Bacteria</taxon>
        <taxon>Pseudomonadati</taxon>
        <taxon>Pseudomonadota</taxon>
        <taxon>Alphaproteobacteria</taxon>
        <taxon>Hyphomicrobiales</taxon>
        <taxon>Rhizobiaceae</taxon>
        <taxon>Rhizobium/Agrobacterium group</taxon>
        <taxon>Rhizobium</taxon>
    </lineage>
</organism>
<gene>
    <name evidence="1" type="ORF">GGQ72_004714</name>
</gene>
<name>A0A7W6PTK5_9HYPH</name>
<sequence>MRIVLDHIPALDHRLQRHLGFLHLGNHSGLALSGCCPEFHEFVTERLDVPQRLSPFQFSLT</sequence>
<protein>
    <submittedName>
        <fullName evidence="1">Uncharacterized protein</fullName>
    </submittedName>
</protein>
<keyword evidence="2" id="KW-1185">Reference proteome</keyword>
<comment type="caution">
    <text evidence="1">The sequence shown here is derived from an EMBL/GenBank/DDBJ whole genome shotgun (WGS) entry which is preliminary data.</text>
</comment>